<evidence type="ECO:0000256" key="2">
    <source>
        <dbReference type="SAM" id="MobiDB-lite"/>
    </source>
</evidence>
<accession>A0A0M2UUN6</accession>
<evidence type="ECO:0000313" key="3">
    <source>
        <dbReference type="EMBL" id="KKO19753.1"/>
    </source>
</evidence>
<feature type="compositionally biased region" description="Polar residues" evidence="2">
    <location>
        <begin position="445"/>
        <end position="455"/>
    </location>
</feature>
<evidence type="ECO:0000313" key="4">
    <source>
        <dbReference type="Proteomes" id="UP000034954"/>
    </source>
</evidence>
<feature type="compositionally biased region" description="Basic and acidic residues" evidence="2">
    <location>
        <begin position="461"/>
        <end position="478"/>
    </location>
</feature>
<organism evidence="3 4">
    <name type="scientific">Candidatus Brocadia fulgida</name>
    <dbReference type="NCBI Taxonomy" id="380242"/>
    <lineage>
        <taxon>Bacteria</taxon>
        <taxon>Pseudomonadati</taxon>
        <taxon>Planctomycetota</taxon>
        <taxon>Candidatus Brocadiia</taxon>
        <taxon>Candidatus Brocadiales</taxon>
        <taxon>Candidatus Brocadiaceae</taxon>
        <taxon>Candidatus Brocadia</taxon>
    </lineage>
</organism>
<keyword evidence="4" id="KW-1185">Reference proteome</keyword>
<comment type="caution">
    <text evidence="3">The sequence shown here is derived from an EMBL/GenBank/DDBJ whole genome shotgun (WGS) entry which is preliminary data.</text>
</comment>
<feature type="region of interest" description="Disordered" evidence="2">
    <location>
        <begin position="442"/>
        <end position="478"/>
    </location>
</feature>
<dbReference type="EMBL" id="LAQJ01000158">
    <property type="protein sequence ID" value="KKO19753.1"/>
    <property type="molecule type" value="Genomic_DNA"/>
</dbReference>
<name>A0A0M2UUN6_9BACT</name>
<proteinExistence type="predicted"/>
<feature type="coiled-coil region" evidence="1">
    <location>
        <begin position="11"/>
        <end position="71"/>
    </location>
</feature>
<sequence length="877" mass="99749">MKKFSEKNIKLKTLRGRVSQLKDELLLLKKESLELRRAGKREEFLLQIKKIKLASNKINELDLEIKKERKEVDEVDVFLQMGSLDGETPIIFFPVKLETRFFHYSQPEVESQGGNTVEYHGELKIRIIPDAIVADMHEPVLTEQEDAEGRSYWTAAWAEANKLKEKKQTIVSAYGEQRAMQIINKLKPVHIKTEHEGDLKFKILSEPGGSGTISLNKGERQKGQAYWEAAAAMALAHQESWAKLLGNVGMNRAAWIIKQTEPTNIDDFAELPVNDSNPVFPENLQKRSPNHQRMPETRLLPERWIIILYKEYEPYNNEFDSIDRFQKAEIVTSNPIPDGLALSFSLSSDFLKVAPGVDMSDLYQLPGSDLAVPKELEWQFNFAKAEEVGMAKTIKLDHEQLNKGFDRILVFGIKHSMEPDDATATIGELLENHHYAKGWAFIPQGTPTNNTSDTKTGFPENDPRTRNSFRRERRDRFSHPQGDGVVFSKAIGISHQTIYHIYGTDLQEQRNAMAMARVLWPSTVEYFLKHMMAPDFDQRHNPPIQFTEDEILKAREHFERYVRGRGPIPAIRIGDVPYGILPVTQLQVPNPANLSYSSSFSFDYFYWQLSLLRTSILLRYINNYAPRVGLRGDPFEDLKLILSTSASSLEYYVRKILGREVTDGIIVSLGDPDGVDNTAIDAERVVSTKGPFGPDSGSVSISKNPIDPIKVNQVYPQLKDYPAKVHPDGNSFSYYSRQYSQQPGMGSLLYNIIVPSGYSKFSKNSKATFFDNADLFKCGLIVIKQLPATEEEETIEPLSETKTLDDSFNFWKEGSGLEFNGVYIRNYIRAIRTAIDFGGFVLWVNKCNRNLCSSFSFAIAPVWNMLIHAIVFCLKPK</sequence>
<dbReference type="AlphaFoldDB" id="A0A0M2UUN6"/>
<gene>
    <name evidence="3" type="ORF">BROFUL_01529</name>
</gene>
<evidence type="ECO:0000256" key="1">
    <source>
        <dbReference type="SAM" id="Coils"/>
    </source>
</evidence>
<dbReference type="Proteomes" id="UP000034954">
    <property type="component" value="Unassembled WGS sequence"/>
</dbReference>
<keyword evidence="1" id="KW-0175">Coiled coil</keyword>
<protein>
    <submittedName>
        <fullName evidence="3">Uncharacterized protein</fullName>
    </submittedName>
</protein>
<reference evidence="3 4" key="1">
    <citation type="journal article" date="2013" name="BMC Microbiol.">
        <title>Identification of the type II cytochrome c maturation pathway in anammox bacteria by comparative genomics.</title>
        <authorList>
            <person name="Ferousi C."/>
            <person name="Speth D.R."/>
            <person name="Reimann J."/>
            <person name="Op den Camp H.J."/>
            <person name="Allen J.W."/>
            <person name="Keltjens J.T."/>
            <person name="Jetten M.S."/>
        </authorList>
    </citation>
    <scope>NUCLEOTIDE SEQUENCE [LARGE SCALE GENOMIC DNA]</scope>
    <source>
        <strain evidence="3">RU1</strain>
    </source>
</reference>